<reference evidence="2 3" key="1">
    <citation type="journal article" date="2018" name="New Phytol.">
        <title>Phylogenomics of Endogonaceae and evolution of mycorrhizas within Mucoromycota.</title>
        <authorList>
            <person name="Chang Y."/>
            <person name="Desiro A."/>
            <person name="Na H."/>
            <person name="Sandor L."/>
            <person name="Lipzen A."/>
            <person name="Clum A."/>
            <person name="Barry K."/>
            <person name="Grigoriev I.V."/>
            <person name="Martin F.M."/>
            <person name="Stajich J.E."/>
            <person name="Smith M.E."/>
            <person name="Bonito G."/>
            <person name="Spatafora J.W."/>
        </authorList>
    </citation>
    <scope>NUCLEOTIDE SEQUENCE [LARGE SCALE GENOMIC DNA]</scope>
    <source>
        <strain evidence="2 3">GMNB39</strain>
    </source>
</reference>
<keyword evidence="3" id="KW-1185">Reference proteome</keyword>
<dbReference type="InterPro" id="IPR022234">
    <property type="entry name" value="DUF3759"/>
</dbReference>
<evidence type="ECO:0000313" key="2">
    <source>
        <dbReference type="EMBL" id="RUP43408.1"/>
    </source>
</evidence>
<feature type="region of interest" description="Disordered" evidence="1">
    <location>
        <begin position="21"/>
        <end position="40"/>
    </location>
</feature>
<dbReference type="OrthoDB" id="9895617at2759"/>
<sequence>SWTHELIGDAAAFEAVKLYEDKQAREGKPGSQEARPGGSP</sequence>
<dbReference type="AlphaFoldDB" id="A0A433CXW1"/>
<dbReference type="EMBL" id="RBNI01011067">
    <property type="protein sequence ID" value="RUP43408.1"/>
    <property type="molecule type" value="Genomic_DNA"/>
</dbReference>
<proteinExistence type="predicted"/>
<feature type="non-terminal residue" evidence="2">
    <location>
        <position position="40"/>
    </location>
</feature>
<accession>A0A433CXW1</accession>
<evidence type="ECO:0000256" key="1">
    <source>
        <dbReference type="SAM" id="MobiDB-lite"/>
    </source>
</evidence>
<name>A0A433CXW1_9FUNG</name>
<comment type="caution">
    <text evidence="2">The sequence shown here is derived from an EMBL/GenBank/DDBJ whole genome shotgun (WGS) entry which is preliminary data.</text>
</comment>
<dbReference type="Pfam" id="PF12585">
    <property type="entry name" value="DUF3759"/>
    <property type="match status" value="1"/>
</dbReference>
<dbReference type="Proteomes" id="UP000268093">
    <property type="component" value="Unassembled WGS sequence"/>
</dbReference>
<gene>
    <name evidence="2" type="ORF">BC936DRAFT_137221</name>
</gene>
<protein>
    <submittedName>
        <fullName evidence="2">Uncharacterized protein</fullName>
    </submittedName>
</protein>
<organism evidence="2 3">
    <name type="scientific">Jimgerdemannia flammicorona</name>
    <dbReference type="NCBI Taxonomy" id="994334"/>
    <lineage>
        <taxon>Eukaryota</taxon>
        <taxon>Fungi</taxon>
        <taxon>Fungi incertae sedis</taxon>
        <taxon>Mucoromycota</taxon>
        <taxon>Mucoromycotina</taxon>
        <taxon>Endogonomycetes</taxon>
        <taxon>Endogonales</taxon>
        <taxon>Endogonaceae</taxon>
        <taxon>Jimgerdemannia</taxon>
    </lineage>
</organism>
<evidence type="ECO:0000313" key="3">
    <source>
        <dbReference type="Proteomes" id="UP000268093"/>
    </source>
</evidence>
<feature type="non-terminal residue" evidence="2">
    <location>
        <position position="1"/>
    </location>
</feature>